<name>D6TJ98_KTERA</name>
<accession>D6TJ98</accession>
<evidence type="ECO:0000313" key="3">
    <source>
        <dbReference type="EMBL" id="EFH89505.1"/>
    </source>
</evidence>
<dbReference type="EMBL" id="ADVG01000004">
    <property type="protein sequence ID" value="EFH81393.1"/>
    <property type="molecule type" value="Genomic_DNA"/>
</dbReference>
<dbReference type="Proteomes" id="UP000004508">
    <property type="component" value="Unassembled WGS sequence"/>
</dbReference>
<comment type="caution">
    <text evidence="3">The sequence shown here is derived from an EMBL/GenBank/DDBJ whole genome shotgun (WGS) entry which is preliminary data.</text>
</comment>
<organism evidence="3 4">
    <name type="scientific">Ktedonobacter racemifer DSM 44963</name>
    <dbReference type="NCBI Taxonomy" id="485913"/>
    <lineage>
        <taxon>Bacteria</taxon>
        <taxon>Bacillati</taxon>
        <taxon>Chloroflexota</taxon>
        <taxon>Ktedonobacteria</taxon>
        <taxon>Ktedonobacterales</taxon>
        <taxon>Ktedonobacteraceae</taxon>
        <taxon>Ktedonobacter</taxon>
    </lineage>
</organism>
<protein>
    <submittedName>
        <fullName evidence="3">Uncharacterized protein</fullName>
    </submittedName>
</protein>
<reference evidence="3 4" key="1">
    <citation type="journal article" date="2011" name="Stand. Genomic Sci.">
        <title>Non-contiguous finished genome sequence and contextual data of the filamentous soil bacterium Ktedonobacter racemifer type strain (SOSP1-21).</title>
        <authorList>
            <person name="Chang Y.J."/>
            <person name="Land M."/>
            <person name="Hauser L."/>
            <person name="Chertkov O."/>
            <person name="Del Rio T.G."/>
            <person name="Nolan M."/>
            <person name="Copeland A."/>
            <person name="Tice H."/>
            <person name="Cheng J.F."/>
            <person name="Lucas S."/>
            <person name="Han C."/>
            <person name="Goodwin L."/>
            <person name="Pitluck S."/>
            <person name="Ivanova N."/>
            <person name="Ovchinikova G."/>
            <person name="Pati A."/>
            <person name="Chen A."/>
            <person name="Palaniappan K."/>
            <person name="Mavromatis K."/>
            <person name="Liolios K."/>
            <person name="Brettin T."/>
            <person name="Fiebig A."/>
            <person name="Rohde M."/>
            <person name="Abt B."/>
            <person name="Goker M."/>
            <person name="Detter J.C."/>
            <person name="Woyke T."/>
            <person name="Bristow J."/>
            <person name="Eisen J.A."/>
            <person name="Markowitz V."/>
            <person name="Hugenholtz P."/>
            <person name="Kyrpides N.C."/>
            <person name="Klenk H.P."/>
            <person name="Lapidus A."/>
        </authorList>
    </citation>
    <scope>NUCLEOTIDE SEQUENCE [LARGE SCALE GENOMIC DNA]</scope>
    <source>
        <strain evidence="4">DSM 44963</strain>
        <strain evidence="3">SOSP1-21</strain>
    </source>
</reference>
<dbReference type="AlphaFoldDB" id="D6TJ98"/>
<proteinExistence type="predicted"/>
<dbReference type="EMBL" id="ADVG01000001">
    <property type="protein sequence ID" value="EFH89505.1"/>
    <property type="molecule type" value="Genomic_DNA"/>
</dbReference>
<feature type="compositionally biased region" description="Polar residues" evidence="1">
    <location>
        <begin position="1"/>
        <end position="10"/>
    </location>
</feature>
<evidence type="ECO:0000313" key="4">
    <source>
        <dbReference type="Proteomes" id="UP000004508"/>
    </source>
</evidence>
<keyword evidence="4" id="KW-1185">Reference proteome</keyword>
<evidence type="ECO:0000256" key="1">
    <source>
        <dbReference type="SAM" id="MobiDB-lite"/>
    </source>
</evidence>
<gene>
    <name evidence="3" type="ORF">Krac_11069</name>
    <name evidence="2" type="ORF">Krac_2109</name>
</gene>
<evidence type="ECO:0000313" key="2">
    <source>
        <dbReference type="EMBL" id="EFH81393.1"/>
    </source>
</evidence>
<sequence length="78" mass="8599">MGTYVQTETFDGTEGLPKLRKEQGNGAAIGVSPCGRQRVAGGQTQKWRLTWMCHKTAMGAVLKRHGPLESFMHRKGAR</sequence>
<dbReference type="InParanoid" id="D6TJ98"/>
<feature type="region of interest" description="Disordered" evidence="1">
    <location>
        <begin position="1"/>
        <end position="23"/>
    </location>
</feature>